<organism evidence="2 3">
    <name type="scientific">Francisella halioticida</name>
    <dbReference type="NCBI Taxonomy" id="549298"/>
    <lineage>
        <taxon>Bacteria</taxon>
        <taxon>Pseudomonadati</taxon>
        <taxon>Pseudomonadota</taxon>
        <taxon>Gammaproteobacteria</taxon>
        <taxon>Thiotrichales</taxon>
        <taxon>Francisellaceae</taxon>
        <taxon>Francisella</taxon>
    </lineage>
</organism>
<dbReference type="Gene3D" id="3.40.30.10">
    <property type="entry name" value="Glutaredoxin"/>
    <property type="match status" value="1"/>
</dbReference>
<evidence type="ECO:0000313" key="3">
    <source>
        <dbReference type="Proteomes" id="UP000249910"/>
    </source>
</evidence>
<accession>A0ABM6M1C3</accession>
<dbReference type="SUPFAM" id="SSF52833">
    <property type="entry name" value="Thioredoxin-like"/>
    <property type="match status" value="1"/>
</dbReference>
<keyword evidence="3" id="KW-1185">Reference proteome</keyword>
<protein>
    <recommendedName>
        <fullName evidence="1">GST N-terminal domain-containing protein</fullName>
    </recommendedName>
</protein>
<dbReference type="Pfam" id="PF13417">
    <property type="entry name" value="GST_N_3"/>
    <property type="match status" value="1"/>
</dbReference>
<feature type="domain" description="GST N-terminal" evidence="1">
    <location>
        <begin position="5"/>
        <end position="70"/>
    </location>
</feature>
<dbReference type="CDD" id="cd00570">
    <property type="entry name" value="GST_N_family"/>
    <property type="match status" value="1"/>
</dbReference>
<dbReference type="InterPro" id="IPR036249">
    <property type="entry name" value="Thioredoxin-like_sf"/>
</dbReference>
<dbReference type="Proteomes" id="UP000249910">
    <property type="component" value="Chromosome"/>
</dbReference>
<dbReference type="EMBL" id="CP022132">
    <property type="protein sequence ID" value="ASG68714.1"/>
    <property type="molecule type" value="Genomic_DNA"/>
</dbReference>
<reference evidence="2 3" key="1">
    <citation type="submission" date="2017-06" db="EMBL/GenBank/DDBJ databases">
        <title>Complete genome of Francisella halioticida.</title>
        <authorList>
            <person name="Sjodin A."/>
        </authorList>
    </citation>
    <scope>NUCLEOTIDE SEQUENCE [LARGE SCALE GENOMIC DNA]</scope>
    <source>
        <strain evidence="2 3">DSM 23729</strain>
    </source>
</reference>
<name>A0ABM6M1C3_9GAMM</name>
<evidence type="ECO:0000259" key="1">
    <source>
        <dbReference type="Pfam" id="PF13417"/>
    </source>
</evidence>
<dbReference type="InterPro" id="IPR004045">
    <property type="entry name" value="Glutathione_S-Trfase_N"/>
</dbReference>
<evidence type="ECO:0000313" key="2">
    <source>
        <dbReference type="EMBL" id="ASG68714.1"/>
    </source>
</evidence>
<proteinExistence type="predicted"/>
<dbReference type="RefSeq" id="WP_088773187.1">
    <property type="nucleotide sequence ID" value="NZ_CP022132.1"/>
</dbReference>
<gene>
    <name evidence="2" type="ORF">CDV26_10245</name>
</gene>
<sequence>MSVTLYGNRFVIYTKKVLAVLDLKSIPCTLNTETPKEYEKIHPLKQISAIVDDEPVADSSVICAFLDKKYLEGM</sequence>